<dbReference type="EMBL" id="CP063144">
    <property type="protein sequence ID" value="QOR94658.1"/>
    <property type="molecule type" value="Genomic_DNA"/>
</dbReference>
<gene>
    <name evidence="1" type="ORF">IMZ38_01610</name>
</gene>
<dbReference type="Proteomes" id="UP000593766">
    <property type="component" value="Chromosome"/>
</dbReference>
<reference evidence="1 2" key="1">
    <citation type="submission" date="2020-10" db="EMBL/GenBank/DDBJ databases">
        <title>Complete genome sequence of Thermosphaera aggregans strain 3507.</title>
        <authorList>
            <person name="Zayulina K.S."/>
            <person name="Elcheninov A.G."/>
            <person name="Toshchakov S.V."/>
            <person name="Kublanov I.V."/>
            <person name="Kochetkova T.V."/>
        </authorList>
    </citation>
    <scope>NUCLEOTIDE SEQUENCE [LARGE SCALE GENOMIC DNA]</scope>
    <source>
        <strain evidence="1 2">3507</strain>
    </source>
</reference>
<sequence>MEKALDGEITSEELNHTINLTTLVKGLYNEVPKFYFIKYDEIYRPYKQYINDTVQVTDHAFNLGLKLCFDKESTNNATVEAITYYNIVVEKDNLQEDLEARFINKRNTGQKYRNNLVDFEPTTIIDATGNTILIESFDKARDTWMITHLLKQKSKLVNQPKKFG</sequence>
<protein>
    <submittedName>
        <fullName evidence="1">Uncharacterized protein</fullName>
    </submittedName>
</protein>
<dbReference type="RefSeq" id="WP_193436455.1">
    <property type="nucleotide sequence ID" value="NZ_CP063144.1"/>
</dbReference>
<dbReference type="OrthoDB" id="387500at2157"/>
<name>A0A7M1UQX1_9CREN</name>
<evidence type="ECO:0000313" key="2">
    <source>
        <dbReference type="Proteomes" id="UP000593766"/>
    </source>
</evidence>
<dbReference type="GeneID" id="59454074"/>
<dbReference type="AlphaFoldDB" id="A0A7M1UQX1"/>
<organism evidence="1 2">
    <name type="scientific">Thermosphaera chiliense</name>
    <dbReference type="NCBI Taxonomy" id="3402707"/>
    <lineage>
        <taxon>Archaea</taxon>
        <taxon>Thermoproteota</taxon>
        <taxon>Thermoprotei</taxon>
        <taxon>Desulfurococcales</taxon>
        <taxon>Desulfurococcaceae</taxon>
        <taxon>Thermosphaera</taxon>
    </lineage>
</organism>
<accession>A0A7M1UQX1</accession>
<dbReference type="KEGG" id="tcs:IMZ38_01610"/>
<proteinExistence type="predicted"/>
<evidence type="ECO:0000313" key="1">
    <source>
        <dbReference type="EMBL" id="QOR94658.1"/>
    </source>
</evidence>
<keyword evidence="2" id="KW-1185">Reference proteome</keyword>